<feature type="domain" description="DUF2147" evidence="1">
    <location>
        <begin position="62"/>
        <end position="164"/>
    </location>
</feature>
<dbReference type="InterPro" id="IPR019223">
    <property type="entry name" value="DUF2147"/>
</dbReference>
<protein>
    <submittedName>
        <fullName evidence="2">Imidazoleglycerol-phosphate dehydratase</fullName>
    </submittedName>
</protein>
<dbReference type="eggNOG" id="COG4731">
    <property type="taxonomic scope" value="Bacteria"/>
</dbReference>
<comment type="caution">
    <text evidence="2">The sequence shown here is derived from an EMBL/GenBank/DDBJ whole genome shotgun (WGS) entry which is preliminary data.</text>
</comment>
<evidence type="ECO:0000259" key="1">
    <source>
        <dbReference type="Pfam" id="PF09917"/>
    </source>
</evidence>
<gene>
    <name evidence="2" type="ORF">CN97_00410</name>
</gene>
<keyword evidence="3" id="KW-1185">Reference proteome</keyword>
<evidence type="ECO:0000313" key="2">
    <source>
        <dbReference type="EMBL" id="KFI27690.1"/>
    </source>
</evidence>
<dbReference type="Pfam" id="PF09917">
    <property type="entry name" value="DUF2147"/>
    <property type="match status" value="1"/>
</dbReference>
<organism evidence="2 3">
    <name type="scientific">Haematobacter massiliensis</name>
    <dbReference type="NCBI Taxonomy" id="195105"/>
    <lineage>
        <taxon>Bacteria</taxon>
        <taxon>Pseudomonadati</taxon>
        <taxon>Pseudomonadota</taxon>
        <taxon>Alphaproteobacteria</taxon>
        <taxon>Rhodobacterales</taxon>
        <taxon>Paracoccaceae</taxon>
        <taxon>Haematobacter</taxon>
    </lineage>
</organism>
<dbReference type="RefSeq" id="WP_338085412.1">
    <property type="nucleotide sequence ID" value="NZ_CAMIFG010000098.1"/>
</dbReference>
<dbReference type="STRING" id="195105.CN97_00410"/>
<dbReference type="AlphaFoldDB" id="A0A086Y090"/>
<dbReference type="PANTHER" id="PTHR36919">
    <property type="entry name" value="BLR1215 PROTEIN"/>
    <property type="match status" value="1"/>
</dbReference>
<sequence>MMMEKAHHGGAGSGAFGGNPRASLAGKSPLGGRCANWRAGLAVIGLCLMTGGAAFAADPAQGAWLTQPDDNGHFGRVEIAPCGDRLCGTLTEAFGADGKSVPSDRIGKRIVWDMQPAGGGRYENGQIFAPDRGKTYASKMTMAGDKLTVSGCVLILCRSQVWSRAK</sequence>
<name>A0A086Y090_9RHOB</name>
<dbReference type="PANTHER" id="PTHR36919:SF2">
    <property type="entry name" value="BLL6627 PROTEIN"/>
    <property type="match status" value="1"/>
</dbReference>
<dbReference type="Gene3D" id="2.40.128.520">
    <property type="match status" value="1"/>
</dbReference>
<evidence type="ECO:0000313" key="3">
    <source>
        <dbReference type="Proteomes" id="UP000028826"/>
    </source>
</evidence>
<dbReference type="Proteomes" id="UP000028826">
    <property type="component" value="Unassembled WGS sequence"/>
</dbReference>
<accession>A0A086Y090</accession>
<reference evidence="2 3" key="1">
    <citation type="submission" date="2014-03" db="EMBL/GenBank/DDBJ databases">
        <title>Genome of Haematobacter massiliensis CCUG 47968.</title>
        <authorList>
            <person name="Wang D."/>
            <person name="Wang G."/>
        </authorList>
    </citation>
    <scope>NUCLEOTIDE SEQUENCE [LARGE SCALE GENOMIC DNA]</scope>
    <source>
        <strain evidence="2 3">CCUG 47968</strain>
    </source>
</reference>
<proteinExistence type="predicted"/>
<dbReference type="EMBL" id="JGYG01000010">
    <property type="protein sequence ID" value="KFI27690.1"/>
    <property type="molecule type" value="Genomic_DNA"/>
</dbReference>